<comment type="pathway">
    <text evidence="2 12">Glycan metabolism; pectin degradation; 2-dehydro-3-deoxy-D-gluconate from pectin: step 1/5.</text>
</comment>
<evidence type="ECO:0000256" key="3">
    <source>
        <dbReference type="ARBA" id="ARBA00008891"/>
    </source>
</evidence>
<dbReference type="InterPro" id="IPR011050">
    <property type="entry name" value="Pectin_lyase_fold/virulence"/>
</dbReference>
<proteinExistence type="inferred from homology"/>
<dbReference type="InterPro" id="IPR012334">
    <property type="entry name" value="Pectin_lyas_fold"/>
</dbReference>
<gene>
    <name evidence="15" type="primary">LOC111291154</name>
</gene>
<evidence type="ECO:0000259" key="13">
    <source>
        <dbReference type="Pfam" id="PF01095"/>
    </source>
</evidence>
<dbReference type="AlphaFoldDB" id="A0A6P5YDV2"/>
<dbReference type="OrthoDB" id="2019149at2759"/>
<feature type="chain" id="PRO_5028517046" description="Pectinesterase" evidence="12">
    <location>
        <begin position="28"/>
        <end position="368"/>
    </location>
</feature>
<dbReference type="KEGG" id="dzi:111291154"/>
<keyword evidence="14" id="KW-1185">Reference proteome</keyword>
<comment type="catalytic activity">
    <reaction evidence="10 12">
        <text>[(1-&gt;4)-alpha-D-galacturonosyl methyl ester](n) + n H2O = [(1-&gt;4)-alpha-D-galacturonosyl](n) + n methanol + n H(+)</text>
        <dbReference type="Rhea" id="RHEA:22380"/>
        <dbReference type="Rhea" id="RHEA-COMP:14570"/>
        <dbReference type="Rhea" id="RHEA-COMP:14573"/>
        <dbReference type="ChEBI" id="CHEBI:15377"/>
        <dbReference type="ChEBI" id="CHEBI:15378"/>
        <dbReference type="ChEBI" id="CHEBI:17790"/>
        <dbReference type="ChEBI" id="CHEBI:140522"/>
        <dbReference type="ChEBI" id="CHEBI:140523"/>
        <dbReference type="EC" id="3.1.1.11"/>
    </reaction>
</comment>
<comment type="subcellular location">
    <subcellularLocation>
        <location evidence="1">Secreted</location>
        <location evidence="1">Cell wall</location>
    </subcellularLocation>
</comment>
<evidence type="ECO:0000256" key="10">
    <source>
        <dbReference type="ARBA" id="ARBA00047928"/>
    </source>
</evidence>
<dbReference type="GO" id="GO:0030599">
    <property type="term" value="F:pectinesterase activity"/>
    <property type="evidence" value="ECO:0007669"/>
    <property type="project" value="UniProtKB-UniRule"/>
</dbReference>
<dbReference type="InterPro" id="IPR033131">
    <property type="entry name" value="Pectinesterase_Asp_AS"/>
</dbReference>
<dbReference type="GO" id="GO:0042545">
    <property type="term" value="P:cell wall modification"/>
    <property type="evidence" value="ECO:0007669"/>
    <property type="project" value="UniProtKB-UniRule"/>
</dbReference>
<feature type="signal peptide" evidence="12">
    <location>
        <begin position="1"/>
        <end position="27"/>
    </location>
</feature>
<evidence type="ECO:0000256" key="5">
    <source>
        <dbReference type="ARBA" id="ARBA00022512"/>
    </source>
</evidence>
<evidence type="ECO:0000256" key="8">
    <source>
        <dbReference type="ARBA" id="ARBA00022801"/>
    </source>
</evidence>
<dbReference type="PANTHER" id="PTHR31321">
    <property type="entry name" value="ACYL-COA THIOESTER HYDROLASE YBHC-RELATED"/>
    <property type="match status" value="1"/>
</dbReference>
<dbReference type="FunFam" id="2.160.20.10:FF:000008">
    <property type="entry name" value="Pectinesterase"/>
    <property type="match status" value="1"/>
</dbReference>
<feature type="domain" description="Pectinesterase catalytic" evidence="13">
    <location>
        <begin position="73"/>
        <end position="358"/>
    </location>
</feature>
<evidence type="ECO:0000256" key="1">
    <source>
        <dbReference type="ARBA" id="ARBA00004191"/>
    </source>
</evidence>
<evidence type="ECO:0000313" key="15">
    <source>
        <dbReference type="RefSeq" id="XP_022738510.1"/>
    </source>
</evidence>
<sequence length="368" mass="39438">MTGRRIGNIKVGAAICSILLLAPVVLSQNSLQIPADKSQVNAWFNANIKPASARAGTLDPALARAEAEPKIIKISKGGGGDFDTITKAIASIPSGNTNRVIISIGPGSYSEKIKIERTKPFITLYGDPKNMPNLRIRVRKPVCGTVDSATLIVESDYFVAANLVITNAAPKPDGKRVGAQAVSLRISGDKAAFYNCKLVGFQDTLCDDRGNHFFKDCYIRGTVDFIFGSGKSLYLGTELYVDGDNGLTVITAQARESSSENTGYSFVHCSITGTASGTYLGRAWKTSPRVVYAYTDMSSVVNPAGWSDNLQPERAKTVFYGEFKCTGKGADPSGRVAFAKQLSEAEAQPFLVLGYIDGTKWLLPAPKI</sequence>
<comment type="similarity">
    <text evidence="3">Belongs to the pectinesterase family.</text>
</comment>
<evidence type="ECO:0000256" key="6">
    <source>
        <dbReference type="ARBA" id="ARBA00022525"/>
    </source>
</evidence>
<evidence type="ECO:0000256" key="7">
    <source>
        <dbReference type="ARBA" id="ARBA00022729"/>
    </source>
</evidence>
<dbReference type="GO" id="GO:0045490">
    <property type="term" value="P:pectin catabolic process"/>
    <property type="evidence" value="ECO:0007669"/>
    <property type="project" value="UniProtKB-UniRule"/>
</dbReference>
<dbReference type="Gene3D" id="2.160.20.10">
    <property type="entry name" value="Single-stranded right-handed beta-helix, Pectin lyase-like"/>
    <property type="match status" value="1"/>
</dbReference>
<evidence type="ECO:0000256" key="9">
    <source>
        <dbReference type="ARBA" id="ARBA00023085"/>
    </source>
</evidence>
<dbReference type="SUPFAM" id="SSF51126">
    <property type="entry name" value="Pectin lyase-like"/>
    <property type="match status" value="1"/>
</dbReference>
<feature type="active site" evidence="11">
    <location>
        <position position="224"/>
    </location>
</feature>
<dbReference type="Proteomes" id="UP000515121">
    <property type="component" value="Unplaced"/>
</dbReference>
<evidence type="ECO:0000256" key="11">
    <source>
        <dbReference type="PROSITE-ProRule" id="PRU10040"/>
    </source>
</evidence>
<keyword evidence="6" id="KW-0964">Secreted</keyword>
<dbReference type="Pfam" id="PF01095">
    <property type="entry name" value="Pectinesterase"/>
    <property type="match status" value="1"/>
</dbReference>
<evidence type="ECO:0000256" key="12">
    <source>
        <dbReference type="RuleBase" id="RU000589"/>
    </source>
</evidence>
<keyword evidence="8 12" id="KW-0378">Hydrolase</keyword>
<accession>A0A6P5YDV2</accession>
<name>A0A6P5YDV2_DURZI</name>
<evidence type="ECO:0000256" key="4">
    <source>
        <dbReference type="ARBA" id="ARBA00013229"/>
    </source>
</evidence>
<keyword evidence="9 12" id="KW-0063">Aspartyl esterase</keyword>
<reference evidence="15" key="1">
    <citation type="submission" date="2025-08" db="UniProtKB">
        <authorList>
            <consortium name="RefSeq"/>
        </authorList>
    </citation>
    <scope>IDENTIFICATION</scope>
    <source>
        <tissue evidence="15">Fruit stalk</tissue>
    </source>
</reference>
<dbReference type="EC" id="3.1.1.11" evidence="4 12"/>
<keyword evidence="5" id="KW-0134">Cell wall</keyword>
<dbReference type="RefSeq" id="XP_022738510.1">
    <property type="nucleotide sequence ID" value="XM_022882775.1"/>
</dbReference>
<dbReference type="GeneID" id="111291154"/>
<dbReference type="PROSITE" id="PS00503">
    <property type="entry name" value="PECTINESTERASE_2"/>
    <property type="match status" value="1"/>
</dbReference>
<evidence type="ECO:0000313" key="14">
    <source>
        <dbReference type="Proteomes" id="UP000515121"/>
    </source>
</evidence>
<organism evidence="14 15">
    <name type="scientific">Durio zibethinus</name>
    <name type="common">Durian</name>
    <dbReference type="NCBI Taxonomy" id="66656"/>
    <lineage>
        <taxon>Eukaryota</taxon>
        <taxon>Viridiplantae</taxon>
        <taxon>Streptophyta</taxon>
        <taxon>Embryophyta</taxon>
        <taxon>Tracheophyta</taxon>
        <taxon>Spermatophyta</taxon>
        <taxon>Magnoliopsida</taxon>
        <taxon>eudicotyledons</taxon>
        <taxon>Gunneridae</taxon>
        <taxon>Pentapetalae</taxon>
        <taxon>rosids</taxon>
        <taxon>malvids</taxon>
        <taxon>Malvales</taxon>
        <taxon>Malvaceae</taxon>
        <taxon>Helicteroideae</taxon>
        <taxon>Durio</taxon>
    </lineage>
</organism>
<dbReference type="InterPro" id="IPR000070">
    <property type="entry name" value="Pectinesterase_cat"/>
</dbReference>
<keyword evidence="7 12" id="KW-0732">Signal</keyword>
<evidence type="ECO:0000256" key="2">
    <source>
        <dbReference type="ARBA" id="ARBA00005184"/>
    </source>
</evidence>
<protein>
    <recommendedName>
        <fullName evidence="4 12">Pectinesterase</fullName>
        <ecNumber evidence="4 12">3.1.1.11</ecNumber>
    </recommendedName>
</protein>
<dbReference type="PANTHER" id="PTHR31321:SF87">
    <property type="entry name" value="PECTINESTERASE 63-RELATED"/>
    <property type="match status" value="1"/>
</dbReference>
<dbReference type="UniPathway" id="UPA00545">
    <property type="reaction ID" value="UER00823"/>
</dbReference>